<gene>
    <name evidence="3" type="ORF">AB1471_04570</name>
</gene>
<feature type="domain" description="Bacterial sugar transferase" evidence="2">
    <location>
        <begin position="2"/>
        <end position="177"/>
    </location>
</feature>
<dbReference type="RefSeq" id="WP_367778415.1">
    <property type="nucleotide sequence ID" value="NZ_JBFMIA010000002.1"/>
</dbReference>
<evidence type="ECO:0000313" key="3">
    <source>
        <dbReference type="EMBL" id="MEW9501077.1"/>
    </source>
</evidence>
<keyword evidence="4" id="KW-1185">Reference proteome</keyword>
<dbReference type="PANTHER" id="PTHR30576:SF8">
    <property type="entry name" value="UNDECAPRENYL-PHOSPHATE GALACTOSE PHOSPHOTRANSFERASE"/>
    <property type="match status" value="1"/>
</dbReference>
<name>A0ABV3Q168_9BACL</name>
<accession>A0ABV3Q168</accession>
<reference evidence="3 4" key="1">
    <citation type="journal article" date="1979" name="Int. J. Syst. Evol. Microbiol.">
        <title>Bacillus globisporus subsp. marinus subsp. nov.</title>
        <authorList>
            <person name="Liu H."/>
        </authorList>
    </citation>
    <scope>NUCLEOTIDE SEQUENCE [LARGE SCALE GENOMIC DNA]</scope>
    <source>
        <strain evidence="3 4">DSM 1297</strain>
    </source>
</reference>
<dbReference type="PANTHER" id="PTHR30576">
    <property type="entry name" value="COLANIC BIOSYNTHESIS UDP-GLUCOSE LIPID CARRIER TRANSFERASE"/>
    <property type="match status" value="1"/>
</dbReference>
<dbReference type="Proteomes" id="UP001556040">
    <property type="component" value="Unassembled WGS sequence"/>
</dbReference>
<dbReference type="Pfam" id="PF02397">
    <property type="entry name" value="Bac_transf"/>
    <property type="match status" value="1"/>
</dbReference>
<proteinExistence type="inferred from homology"/>
<dbReference type="EC" id="2.7.8.-" evidence="3"/>
<sequence>MKRVLDIMLSLLLLVFLSPVFLAVVVMIALKMGRPIFFTQERPGLNGVPFKLFKFRTMMDLYDQNGDFFSDEMRLTNIGRMIRKYSLDELPQLINVLRGEMSLVGPRPLLMEYLVLYSDEQLVRHDVKPGITGWAQINGRNSITWEEKFKMDSWYVKNQSFLLDCKILLKTLKKVLKKEGITQRNHASSEKFTGSKEVI</sequence>
<organism evidence="3 4">
    <name type="scientific">Jeotgalibacillus marinus</name>
    <dbReference type="NCBI Taxonomy" id="86667"/>
    <lineage>
        <taxon>Bacteria</taxon>
        <taxon>Bacillati</taxon>
        <taxon>Bacillota</taxon>
        <taxon>Bacilli</taxon>
        <taxon>Bacillales</taxon>
        <taxon>Caryophanaceae</taxon>
        <taxon>Jeotgalibacillus</taxon>
    </lineage>
</organism>
<comment type="caution">
    <text evidence="3">The sequence shown here is derived from an EMBL/GenBank/DDBJ whole genome shotgun (WGS) entry which is preliminary data.</text>
</comment>
<evidence type="ECO:0000313" key="4">
    <source>
        <dbReference type="Proteomes" id="UP001556040"/>
    </source>
</evidence>
<protein>
    <submittedName>
        <fullName evidence="3">Sugar transferase</fullName>
        <ecNumber evidence="3">2.7.8.-</ecNumber>
    </submittedName>
</protein>
<dbReference type="InterPro" id="IPR003362">
    <property type="entry name" value="Bact_transf"/>
</dbReference>
<keyword evidence="3" id="KW-0808">Transferase</keyword>
<dbReference type="EMBL" id="JBFMIA010000002">
    <property type="protein sequence ID" value="MEW9501077.1"/>
    <property type="molecule type" value="Genomic_DNA"/>
</dbReference>
<comment type="similarity">
    <text evidence="1">Belongs to the bacterial sugar transferase family.</text>
</comment>
<evidence type="ECO:0000256" key="1">
    <source>
        <dbReference type="ARBA" id="ARBA00006464"/>
    </source>
</evidence>
<evidence type="ECO:0000259" key="2">
    <source>
        <dbReference type="Pfam" id="PF02397"/>
    </source>
</evidence>
<dbReference type="GO" id="GO:0016740">
    <property type="term" value="F:transferase activity"/>
    <property type="evidence" value="ECO:0007669"/>
    <property type="project" value="UniProtKB-KW"/>
</dbReference>